<feature type="transmembrane region" description="Helical" evidence="4">
    <location>
        <begin position="41"/>
        <end position="61"/>
    </location>
</feature>
<protein>
    <submittedName>
        <fullName evidence="6">Chemotaxis protein</fullName>
    </submittedName>
</protein>
<evidence type="ECO:0000259" key="5">
    <source>
        <dbReference type="PROSITE" id="PS50111"/>
    </source>
</evidence>
<dbReference type="InterPro" id="IPR004089">
    <property type="entry name" value="MCPsignal_dom"/>
</dbReference>
<feature type="transmembrane region" description="Helical" evidence="4">
    <location>
        <begin position="15"/>
        <end position="35"/>
    </location>
</feature>
<accession>A0A177N0T3</accession>
<evidence type="ECO:0000256" key="4">
    <source>
        <dbReference type="SAM" id="Phobius"/>
    </source>
</evidence>
<organism evidence="6 7">
    <name type="scientific">Methylomonas lenta</name>
    <dbReference type="NCBI Taxonomy" id="980561"/>
    <lineage>
        <taxon>Bacteria</taxon>
        <taxon>Pseudomonadati</taxon>
        <taxon>Pseudomonadota</taxon>
        <taxon>Gammaproteobacteria</taxon>
        <taxon>Methylococcales</taxon>
        <taxon>Methylococcaceae</taxon>
        <taxon>Methylomonas</taxon>
    </lineage>
</organism>
<evidence type="ECO:0000256" key="2">
    <source>
        <dbReference type="ARBA" id="ARBA00023224"/>
    </source>
</evidence>
<dbReference type="Gene3D" id="1.10.287.950">
    <property type="entry name" value="Methyl-accepting chemotaxis protein"/>
    <property type="match status" value="1"/>
</dbReference>
<name>A0A177N0T3_9GAMM</name>
<dbReference type="GO" id="GO:0016020">
    <property type="term" value="C:membrane"/>
    <property type="evidence" value="ECO:0007669"/>
    <property type="project" value="UniProtKB-SubCell"/>
</dbReference>
<dbReference type="AlphaFoldDB" id="A0A177N0T3"/>
<evidence type="ECO:0000313" key="7">
    <source>
        <dbReference type="Proteomes" id="UP000078476"/>
    </source>
</evidence>
<evidence type="ECO:0000256" key="3">
    <source>
        <dbReference type="PROSITE-ProRule" id="PRU00284"/>
    </source>
</evidence>
<gene>
    <name evidence="6" type="ORF">A1359_01775</name>
</gene>
<comment type="subcellular location">
    <subcellularLocation>
        <location evidence="1">Membrane</location>
    </subcellularLocation>
</comment>
<evidence type="ECO:0000313" key="6">
    <source>
        <dbReference type="EMBL" id="OAI10820.1"/>
    </source>
</evidence>
<dbReference type="SUPFAM" id="SSF58104">
    <property type="entry name" value="Methyl-accepting chemotaxis protein (MCP) signaling domain"/>
    <property type="match status" value="1"/>
</dbReference>
<dbReference type="PANTHER" id="PTHR32089">
    <property type="entry name" value="METHYL-ACCEPTING CHEMOTAXIS PROTEIN MCPB"/>
    <property type="match status" value="1"/>
</dbReference>
<keyword evidence="4" id="KW-1133">Transmembrane helix</keyword>
<dbReference type="STRING" id="980561.A1359_01775"/>
<reference evidence="6 7" key="1">
    <citation type="submission" date="2016-03" db="EMBL/GenBank/DDBJ databases">
        <authorList>
            <person name="Ploux O."/>
        </authorList>
    </citation>
    <scope>NUCLEOTIDE SEQUENCE [LARGE SCALE GENOMIC DNA]</scope>
    <source>
        <strain evidence="6 7">R-45370</strain>
    </source>
</reference>
<comment type="caution">
    <text evidence="6">The sequence shown here is derived from an EMBL/GenBank/DDBJ whole genome shotgun (WGS) entry which is preliminary data.</text>
</comment>
<dbReference type="PROSITE" id="PS50111">
    <property type="entry name" value="CHEMOTAXIS_TRANSDUC_2"/>
    <property type="match status" value="1"/>
</dbReference>
<dbReference type="Pfam" id="PF13682">
    <property type="entry name" value="CZB"/>
    <property type="match status" value="1"/>
</dbReference>
<feature type="domain" description="Methyl-accepting transducer" evidence="5">
    <location>
        <begin position="193"/>
        <end position="352"/>
    </location>
</feature>
<dbReference type="GO" id="GO:0006935">
    <property type="term" value="P:chemotaxis"/>
    <property type="evidence" value="ECO:0007669"/>
    <property type="project" value="UniProtKB-ARBA"/>
</dbReference>
<evidence type="ECO:0000256" key="1">
    <source>
        <dbReference type="ARBA" id="ARBA00004370"/>
    </source>
</evidence>
<dbReference type="Gene3D" id="1.20.120.30">
    <property type="entry name" value="Aspartate receptor, ligand-binding domain"/>
    <property type="match status" value="1"/>
</dbReference>
<dbReference type="OrthoDB" id="9808588at2"/>
<keyword evidence="2 3" id="KW-0807">Transducer</keyword>
<proteinExistence type="predicted"/>
<dbReference type="Proteomes" id="UP000078476">
    <property type="component" value="Unassembled WGS sequence"/>
</dbReference>
<sequence>MQKGNANIPFLKTRVTYAVTGIIFFSAALFAFTFLHVGFSWLALGLTIPFPAFAYSIWTTTRKNLDVLQRMEEVLVLTNRGELYHRVTGTRGLGEVGKVAWELNESLDIIESYFKEINTCFSEAGKGNHDRFALGDGLPGVLKQSANNMNLALQHMHDNERLMVKRRLSAGLHNLNTSNLSGNLKTSQSDLINITEQLQKVESITLETGSNADASLRTVQLISSSLTNINDNVHSVSDVIAALISDSKKITESLSMITGIADQTNLLALNASIEAARAGEHGRGFAVVADEVKNLSEHTKNAALEVSKTLKAFNKRVEQMHTEAESSASLSQEVMEQVSSFHHQFSSLSKSAKASIGYISYAKDKSFGLLTKLDHIIYKQNGYIAIENPNECAQHQAITVDNHNCRLGKWYYDGIGYEKFRTTTAYSALEVPHQTVHSTTQLAYAISREDWINDPQKLDAIIKQMQFSEQASTLVMQQIDEMVEEKNRNV</sequence>
<dbReference type="EMBL" id="LUUI01000149">
    <property type="protein sequence ID" value="OAI10820.1"/>
    <property type="molecule type" value="Genomic_DNA"/>
</dbReference>
<dbReference type="RefSeq" id="WP_066986648.1">
    <property type="nucleotide sequence ID" value="NZ_LUUI01000149.1"/>
</dbReference>
<dbReference type="SMART" id="SM00283">
    <property type="entry name" value="MA"/>
    <property type="match status" value="1"/>
</dbReference>
<keyword evidence="4" id="KW-0472">Membrane</keyword>
<dbReference type="GO" id="GO:0007165">
    <property type="term" value="P:signal transduction"/>
    <property type="evidence" value="ECO:0007669"/>
    <property type="project" value="UniProtKB-KW"/>
</dbReference>
<keyword evidence="7" id="KW-1185">Reference proteome</keyword>
<keyword evidence="4" id="KW-0812">Transmembrane</keyword>
<dbReference type="Pfam" id="PF00015">
    <property type="entry name" value="MCPsignal"/>
    <property type="match status" value="1"/>
</dbReference>
<dbReference type="PANTHER" id="PTHR32089:SF41">
    <property type="entry name" value="METHYL-ACCEPTING CHEMOTAXIS PROTEIN"/>
    <property type="match status" value="1"/>
</dbReference>
<dbReference type="InterPro" id="IPR025991">
    <property type="entry name" value="Chemoreceptor_zinc-bind_dom"/>
</dbReference>